<organism evidence="1 2">
    <name type="scientific">Dreissena polymorpha</name>
    <name type="common">Zebra mussel</name>
    <name type="synonym">Mytilus polymorpha</name>
    <dbReference type="NCBI Taxonomy" id="45954"/>
    <lineage>
        <taxon>Eukaryota</taxon>
        <taxon>Metazoa</taxon>
        <taxon>Spiralia</taxon>
        <taxon>Lophotrochozoa</taxon>
        <taxon>Mollusca</taxon>
        <taxon>Bivalvia</taxon>
        <taxon>Autobranchia</taxon>
        <taxon>Heteroconchia</taxon>
        <taxon>Euheterodonta</taxon>
        <taxon>Imparidentia</taxon>
        <taxon>Neoheterodontei</taxon>
        <taxon>Myida</taxon>
        <taxon>Dreissenoidea</taxon>
        <taxon>Dreissenidae</taxon>
        <taxon>Dreissena</taxon>
    </lineage>
</organism>
<keyword evidence="2" id="KW-1185">Reference proteome</keyword>
<name>A0A9D4QUI1_DREPO</name>
<comment type="caution">
    <text evidence="1">The sequence shown here is derived from an EMBL/GenBank/DDBJ whole genome shotgun (WGS) entry which is preliminary data.</text>
</comment>
<gene>
    <name evidence="1" type="ORF">DPMN_086363</name>
</gene>
<evidence type="ECO:0000313" key="2">
    <source>
        <dbReference type="Proteomes" id="UP000828390"/>
    </source>
</evidence>
<accession>A0A9D4QUI1</accession>
<evidence type="ECO:0000313" key="1">
    <source>
        <dbReference type="EMBL" id="KAH3844111.1"/>
    </source>
</evidence>
<reference evidence="1" key="2">
    <citation type="submission" date="2020-11" db="EMBL/GenBank/DDBJ databases">
        <authorList>
            <person name="McCartney M.A."/>
            <person name="Auch B."/>
            <person name="Kono T."/>
            <person name="Mallez S."/>
            <person name="Becker A."/>
            <person name="Gohl D.M."/>
            <person name="Silverstein K.A.T."/>
            <person name="Koren S."/>
            <person name="Bechman K.B."/>
            <person name="Herman A."/>
            <person name="Abrahante J.E."/>
            <person name="Garbe J."/>
        </authorList>
    </citation>
    <scope>NUCLEOTIDE SEQUENCE</scope>
    <source>
        <strain evidence="1">Duluth1</strain>
        <tissue evidence="1">Whole animal</tissue>
    </source>
</reference>
<reference evidence="1" key="1">
    <citation type="journal article" date="2019" name="bioRxiv">
        <title>The Genome of the Zebra Mussel, Dreissena polymorpha: A Resource for Invasive Species Research.</title>
        <authorList>
            <person name="McCartney M.A."/>
            <person name="Auch B."/>
            <person name="Kono T."/>
            <person name="Mallez S."/>
            <person name="Zhang Y."/>
            <person name="Obille A."/>
            <person name="Becker A."/>
            <person name="Abrahante J.E."/>
            <person name="Garbe J."/>
            <person name="Badalamenti J.P."/>
            <person name="Herman A."/>
            <person name="Mangelson H."/>
            <person name="Liachko I."/>
            <person name="Sullivan S."/>
            <person name="Sone E.D."/>
            <person name="Koren S."/>
            <person name="Silverstein K.A.T."/>
            <person name="Beckman K.B."/>
            <person name="Gohl D.M."/>
        </authorList>
    </citation>
    <scope>NUCLEOTIDE SEQUENCE</scope>
    <source>
        <strain evidence="1">Duluth1</strain>
        <tissue evidence="1">Whole animal</tissue>
    </source>
</reference>
<sequence>MADVYMLLGKYGLLQYLNEYIESGLFSTKFAWKIIIDKTVSLQAKFDVAQRLLCSDEYNLLENVIRPGNCSPL</sequence>
<dbReference type="Proteomes" id="UP000828390">
    <property type="component" value="Unassembled WGS sequence"/>
</dbReference>
<proteinExistence type="predicted"/>
<dbReference type="EMBL" id="JAIWYP010000003">
    <property type="protein sequence ID" value="KAH3844111.1"/>
    <property type="molecule type" value="Genomic_DNA"/>
</dbReference>
<protein>
    <submittedName>
        <fullName evidence="1">Uncharacterized protein</fullName>
    </submittedName>
</protein>
<dbReference type="AlphaFoldDB" id="A0A9D4QUI1"/>